<sequence>MTESRKREKKDLSLTAPGETKKYIRDFGVFDETTSDGVLVASGRKFHVSKHHLASHSNFFKSMFFKEFDESTKDEIVLENVEAEELQKFLETINGELCIDDKCVDGVLRLSDMWCAATPMNACERFLMRDSKKSRKDIFSIARGYNLQKLKDDLISKANNHAELQSILPSDVMSLDHATMGAILKKFSALTTSHSRIGHYEGTPQYYSHRGPIPQPTYSPT</sequence>
<dbReference type="PANTHER" id="PTHR22743">
    <property type="entry name" value="MEPRIN/TRAF-LIKE MATH FAMILY-C.ELEGANS"/>
    <property type="match status" value="1"/>
</dbReference>
<dbReference type="PROSITE" id="PS50097">
    <property type="entry name" value="BTB"/>
    <property type="match status" value="1"/>
</dbReference>
<dbReference type="InterPro" id="IPR011333">
    <property type="entry name" value="SKP1/BTB/POZ_sf"/>
</dbReference>
<dbReference type="CDD" id="cd18186">
    <property type="entry name" value="BTB_POZ_ZBTB_KLHL-like"/>
    <property type="match status" value="1"/>
</dbReference>
<keyword evidence="4" id="KW-1185">Reference proteome</keyword>
<dbReference type="InParanoid" id="E3M934"/>
<dbReference type="SMART" id="SM00225">
    <property type="entry name" value="BTB"/>
    <property type="match status" value="1"/>
</dbReference>
<protein>
    <recommendedName>
        <fullName evidence="2">BTB domain-containing protein</fullName>
    </recommendedName>
</protein>
<reference evidence="3" key="1">
    <citation type="submission" date="2007-07" db="EMBL/GenBank/DDBJ databases">
        <title>PCAP assembly of the Caenorhabditis remanei genome.</title>
        <authorList>
            <consortium name="The Caenorhabditis remanei Sequencing Consortium"/>
            <person name="Wilson R.K."/>
        </authorList>
    </citation>
    <scope>NUCLEOTIDE SEQUENCE [LARGE SCALE GENOMIC DNA]</scope>
    <source>
        <strain evidence="3">PB4641</strain>
    </source>
</reference>
<accession>E3M934</accession>
<evidence type="ECO:0000256" key="1">
    <source>
        <dbReference type="SAM" id="MobiDB-lite"/>
    </source>
</evidence>
<dbReference type="EMBL" id="DS268430">
    <property type="protein sequence ID" value="EFO96326.1"/>
    <property type="molecule type" value="Genomic_DNA"/>
</dbReference>
<dbReference type="AlphaFoldDB" id="E3M934"/>
<feature type="region of interest" description="Disordered" evidence="1">
    <location>
        <begin position="201"/>
        <end position="221"/>
    </location>
</feature>
<feature type="domain" description="BTB" evidence="2">
    <location>
        <begin position="35"/>
        <end position="93"/>
    </location>
</feature>
<gene>
    <name evidence="3" type="ORF">CRE_14470</name>
</gene>
<dbReference type="Gene3D" id="3.30.710.10">
    <property type="entry name" value="Potassium Channel Kv1.1, Chain A"/>
    <property type="match status" value="1"/>
</dbReference>
<organism evidence="4">
    <name type="scientific">Caenorhabditis remanei</name>
    <name type="common">Caenorhabditis vulgaris</name>
    <dbReference type="NCBI Taxonomy" id="31234"/>
    <lineage>
        <taxon>Eukaryota</taxon>
        <taxon>Metazoa</taxon>
        <taxon>Ecdysozoa</taxon>
        <taxon>Nematoda</taxon>
        <taxon>Chromadorea</taxon>
        <taxon>Rhabditida</taxon>
        <taxon>Rhabditina</taxon>
        <taxon>Rhabditomorpha</taxon>
        <taxon>Rhabditoidea</taxon>
        <taxon>Rhabditidae</taxon>
        <taxon>Peloderinae</taxon>
        <taxon>Caenorhabditis</taxon>
    </lineage>
</organism>
<proteinExistence type="predicted"/>
<dbReference type="Proteomes" id="UP000008281">
    <property type="component" value="Unassembled WGS sequence"/>
</dbReference>
<evidence type="ECO:0000313" key="3">
    <source>
        <dbReference type="EMBL" id="EFO96326.1"/>
    </source>
</evidence>
<evidence type="ECO:0000313" key="4">
    <source>
        <dbReference type="Proteomes" id="UP000008281"/>
    </source>
</evidence>
<dbReference type="InterPro" id="IPR052664">
    <property type="entry name" value="BTB-MATH_domain_protein"/>
</dbReference>
<dbReference type="Pfam" id="PF00651">
    <property type="entry name" value="BTB"/>
    <property type="match status" value="1"/>
</dbReference>
<dbReference type="InterPro" id="IPR000210">
    <property type="entry name" value="BTB/POZ_dom"/>
</dbReference>
<dbReference type="PANTHER" id="PTHR22743:SF165">
    <property type="entry name" value="BTB AND MATH DOMAIN CONTAINING-RELATED"/>
    <property type="match status" value="1"/>
</dbReference>
<dbReference type="SUPFAM" id="SSF54695">
    <property type="entry name" value="POZ domain"/>
    <property type="match status" value="1"/>
</dbReference>
<dbReference type="OrthoDB" id="409824at2759"/>
<evidence type="ECO:0000259" key="2">
    <source>
        <dbReference type="PROSITE" id="PS50097"/>
    </source>
</evidence>
<dbReference type="HOGENOM" id="CLU_036654_1_0_1"/>
<name>E3M934_CAERE</name>